<dbReference type="EMBL" id="LKCN02000013">
    <property type="protein sequence ID" value="RCI09933.1"/>
    <property type="molecule type" value="Genomic_DNA"/>
</dbReference>
<protein>
    <submittedName>
        <fullName evidence="1">Uncharacterized protein</fullName>
    </submittedName>
</protein>
<accession>A0A367L681</accession>
<dbReference type="AlphaFoldDB" id="A0A367L681"/>
<organism evidence="1 2">
    <name type="scientific">Ophiocordyceps polyrhachis-furcata BCC 54312</name>
    <dbReference type="NCBI Taxonomy" id="1330021"/>
    <lineage>
        <taxon>Eukaryota</taxon>
        <taxon>Fungi</taxon>
        <taxon>Dikarya</taxon>
        <taxon>Ascomycota</taxon>
        <taxon>Pezizomycotina</taxon>
        <taxon>Sordariomycetes</taxon>
        <taxon>Hypocreomycetidae</taxon>
        <taxon>Hypocreales</taxon>
        <taxon>Ophiocordycipitaceae</taxon>
        <taxon>Ophiocordyceps</taxon>
    </lineage>
</organism>
<proteinExistence type="predicted"/>
<evidence type="ECO:0000313" key="2">
    <source>
        <dbReference type="Proteomes" id="UP000253664"/>
    </source>
</evidence>
<dbReference type="Proteomes" id="UP000253664">
    <property type="component" value="Unassembled WGS sequence"/>
</dbReference>
<sequence length="71" mass="7624">MAVHLPATNDPVIQRMPLAIPTATNYNPHANSSSLVFQVVSCLPAPARLPNDLIGCESRHGRISTPVRHTA</sequence>
<reference evidence="1 2" key="1">
    <citation type="journal article" date="2015" name="BMC Genomics">
        <title>Insights from the genome of Ophiocordyceps polyrhachis-furcata to pathogenicity and host specificity in insect fungi.</title>
        <authorList>
            <person name="Wichadakul D."/>
            <person name="Kobmoo N."/>
            <person name="Ingsriswang S."/>
            <person name="Tangphatsornruang S."/>
            <person name="Chantasingh D."/>
            <person name="Luangsa-ard J.J."/>
            <person name="Eurwilaichitr L."/>
        </authorList>
    </citation>
    <scope>NUCLEOTIDE SEQUENCE [LARGE SCALE GENOMIC DNA]</scope>
    <source>
        <strain evidence="1 2">BCC 54312</strain>
    </source>
</reference>
<evidence type="ECO:0000313" key="1">
    <source>
        <dbReference type="EMBL" id="RCI09933.1"/>
    </source>
</evidence>
<comment type="caution">
    <text evidence="1">The sequence shown here is derived from an EMBL/GenBank/DDBJ whole genome shotgun (WGS) entry which is preliminary data.</text>
</comment>
<name>A0A367L681_9HYPO</name>
<gene>
    <name evidence="1" type="ORF">L249_8664</name>
</gene>
<keyword evidence="2" id="KW-1185">Reference proteome</keyword>